<sequence>MMTDLRQPTTDPRRSLLASSEAELVRSREALSAVLRRLRPTSAALRCKGAQS</sequence>
<organism evidence="2 3">
    <name type="scientific">Spongiibacter thalassae</name>
    <dbReference type="NCBI Taxonomy" id="2721624"/>
    <lineage>
        <taxon>Bacteria</taxon>
        <taxon>Pseudomonadati</taxon>
        <taxon>Pseudomonadota</taxon>
        <taxon>Gammaproteobacteria</taxon>
        <taxon>Cellvibrionales</taxon>
        <taxon>Spongiibacteraceae</taxon>
        <taxon>Spongiibacter</taxon>
    </lineage>
</organism>
<comment type="caution">
    <text evidence="2">The sequence shown here is derived from an EMBL/GenBank/DDBJ whole genome shotgun (WGS) entry which is preliminary data.</text>
</comment>
<protein>
    <submittedName>
        <fullName evidence="2">Uncharacterized protein</fullName>
    </submittedName>
</protein>
<feature type="region of interest" description="Disordered" evidence="1">
    <location>
        <begin position="1"/>
        <end position="22"/>
    </location>
</feature>
<name>A0ABX1GCT2_9GAMM</name>
<evidence type="ECO:0000256" key="1">
    <source>
        <dbReference type="SAM" id="MobiDB-lite"/>
    </source>
</evidence>
<dbReference type="Proteomes" id="UP000765845">
    <property type="component" value="Unassembled WGS sequence"/>
</dbReference>
<reference evidence="2 3" key="1">
    <citation type="submission" date="2020-04" db="EMBL/GenBank/DDBJ databases">
        <authorList>
            <person name="Yoon J."/>
        </authorList>
    </citation>
    <scope>NUCLEOTIDE SEQUENCE [LARGE SCALE GENOMIC DNA]</scope>
    <source>
        <strain evidence="2 3">KMU-166</strain>
    </source>
</reference>
<dbReference type="EMBL" id="JAAWWK010000002">
    <property type="protein sequence ID" value="NKI16770.1"/>
    <property type="molecule type" value="Genomic_DNA"/>
</dbReference>
<gene>
    <name evidence="2" type="ORF">HCU74_04965</name>
</gene>
<dbReference type="RefSeq" id="WP_168449321.1">
    <property type="nucleotide sequence ID" value="NZ_JAAWWK010000002.1"/>
</dbReference>
<evidence type="ECO:0000313" key="2">
    <source>
        <dbReference type="EMBL" id="NKI16770.1"/>
    </source>
</evidence>
<feature type="compositionally biased region" description="Polar residues" evidence="1">
    <location>
        <begin position="1"/>
        <end position="10"/>
    </location>
</feature>
<accession>A0ABX1GCT2</accession>
<evidence type="ECO:0000313" key="3">
    <source>
        <dbReference type="Proteomes" id="UP000765845"/>
    </source>
</evidence>
<keyword evidence="3" id="KW-1185">Reference proteome</keyword>
<proteinExistence type="predicted"/>